<accession>Q4V695</accession>
<keyword evidence="4" id="KW-0966">Cell projection</keyword>
<dbReference type="PANTHER" id="PTHR22146">
    <property type="entry name" value="CAT EYE SYNDROME CRITICAL REGION PROTEIN 6"/>
    <property type="match status" value="1"/>
</dbReference>
<evidence type="ECO:0000256" key="2">
    <source>
        <dbReference type="ARBA" id="ARBA00022490"/>
    </source>
</evidence>
<dbReference type="Pfam" id="PF10629">
    <property type="entry name" value="CMI2B-like"/>
    <property type="match status" value="1"/>
</dbReference>
<feature type="domain" description="Ciliary microtubule inner protein 2A-C-like" evidence="6">
    <location>
        <begin position="68"/>
        <end position="91"/>
    </location>
</feature>
<dbReference type="AlphaFoldDB" id="Q4V695"/>
<dbReference type="GO" id="GO:0015630">
    <property type="term" value="C:microtubule cytoskeleton"/>
    <property type="evidence" value="ECO:0007669"/>
    <property type="project" value="UniProtKB-ARBA"/>
</dbReference>
<dbReference type="EMBL" id="BT022411">
    <property type="protein sequence ID" value="AAY54827.1"/>
    <property type="molecule type" value="mRNA"/>
</dbReference>
<dbReference type="GO" id="GO:0005930">
    <property type="term" value="C:axoneme"/>
    <property type="evidence" value="ECO:0007669"/>
    <property type="project" value="UniProtKB-SubCell"/>
</dbReference>
<dbReference type="HOGENOM" id="CLU_2388496_0_0_1"/>
<keyword evidence="3" id="KW-0206">Cytoskeleton</keyword>
<dbReference type="IntAct" id="Q4V695">
    <property type="interactions" value="5"/>
</dbReference>
<evidence type="ECO:0000256" key="3">
    <source>
        <dbReference type="ARBA" id="ARBA00023212"/>
    </source>
</evidence>
<dbReference type="PANTHER" id="PTHR22146:SF8">
    <property type="entry name" value="PROTEIN FAM166B"/>
    <property type="match status" value="1"/>
</dbReference>
<evidence type="ECO:0000256" key="1">
    <source>
        <dbReference type="ARBA" id="ARBA00004430"/>
    </source>
</evidence>
<reference evidence="7" key="1">
    <citation type="submission" date="2005-05" db="EMBL/GenBank/DDBJ databases">
        <authorList>
            <person name="Stapleton M."/>
            <person name="Carlson J."/>
            <person name="Chavez C."/>
            <person name="Frise E."/>
            <person name="George R."/>
            <person name="Pacleb J."/>
            <person name="Park S."/>
            <person name="Wan K."/>
            <person name="Yu C."/>
            <person name="Celniker S."/>
        </authorList>
    </citation>
    <scope>NUCLEOTIDE SEQUENCE</scope>
</reference>
<evidence type="ECO:0000256" key="5">
    <source>
        <dbReference type="ARBA" id="ARBA00035661"/>
    </source>
</evidence>
<dbReference type="InterPro" id="IPR018902">
    <property type="entry name" value="CMI2A-C-like_dom"/>
</dbReference>
<comment type="similarity">
    <text evidence="5">Belongs to the CIMIP2 family.</text>
</comment>
<comment type="subcellular location">
    <subcellularLocation>
        <location evidence="1">Cytoplasm</location>
        <location evidence="1">Cytoskeleton</location>
        <location evidence="1">Cilium axoneme</location>
    </subcellularLocation>
</comment>
<evidence type="ECO:0000313" key="7">
    <source>
        <dbReference type="EMBL" id="AAY54827.1"/>
    </source>
</evidence>
<feature type="non-terminal residue" evidence="7">
    <location>
        <position position="1"/>
    </location>
</feature>
<protein>
    <submittedName>
        <fullName evidence="7">IP08053p</fullName>
    </submittedName>
</protein>
<dbReference type="Bgee" id="FBgn0040763">
    <property type="expression patterns" value="Expressed in early-mid elongation-stage spermatid (Drosophila) in testis and 33 other cell types or tissues"/>
</dbReference>
<proteinExistence type="evidence at transcript level"/>
<organism evidence="7">
    <name type="scientific">Drosophila melanogaster</name>
    <name type="common">Fruit fly</name>
    <dbReference type="NCBI Taxonomy" id="7227"/>
    <lineage>
        <taxon>Eukaryota</taxon>
        <taxon>Metazoa</taxon>
        <taxon>Ecdysozoa</taxon>
        <taxon>Arthropoda</taxon>
        <taxon>Hexapoda</taxon>
        <taxon>Insecta</taxon>
        <taxon>Pterygota</taxon>
        <taxon>Neoptera</taxon>
        <taxon>Endopterygota</taxon>
        <taxon>Diptera</taxon>
        <taxon>Brachycera</taxon>
        <taxon>Muscomorpha</taxon>
        <taxon>Ephydroidea</taxon>
        <taxon>Drosophilidae</taxon>
        <taxon>Drosophila</taxon>
        <taxon>Sophophora</taxon>
    </lineage>
</organism>
<dbReference type="ExpressionAtlas" id="Q4V695">
    <property type="expression patterns" value="baseline and differential"/>
</dbReference>
<evidence type="ECO:0000256" key="4">
    <source>
        <dbReference type="ARBA" id="ARBA00023273"/>
    </source>
</evidence>
<name>Q4V695_DROME</name>
<sequence>STIFAEIKNMSYSSRFGFDFHLPDEGWCYPKNDMHFIRSAEWVPVEKAGVGRSFANPNGVIYPRVVGMIPRYGGHVPGNKFRVGNTYGRSTIDAKRHLALNHD</sequence>
<dbReference type="VEuPathDB" id="VectorBase:FBgn0040763"/>
<keyword evidence="2" id="KW-0963">Cytoplasm</keyword>
<gene>
    <name evidence="7" type="primary">CG18336</name>
</gene>
<dbReference type="OrthoDB" id="2019884at2759"/>
<evidence type="ECO:0000259" key="6">
    <source>
        <dbReference type="Pfam" id="PF10629"/>
    </source>
</evidence>